<dbReference type="RefSeq" id="WP_234422602.1">
    <property type="nucleotide sequence ID" value="NZ_JAPZPS010000002.1"/>
</dbReference>
<keyword evidence="2" id="KW-0808">Transferase</keyword>
<dbReference type="SUPFAM" id="SSF55729">
    <property type="entry name" value="Acyl-CoA N-acyltransferases (Nat)"/>
    <property type="match status" value="1"/>
</dbReference>
<gene>
    <name evidence="2" type="ORF">C8J26_2324</name>
    <name evidence="3" type="ORF">SPHINGO391_390316</name>
</gene>
<dbReference type="InterPro" id="IPR000182">
    <property type="entry name" value="GNAT_dom"/>
</dbReference>
<sequence length="181" mass="19557">MFARTKRLTLRPGWPEDAPALARAIGHESVIAKLARAPWPYTLDDAEAFLAQPRGAHDPHFLIETMDAGTPRLVGGIAIRAAEAGHELGYWLAPDAWGRGYATEAGVAVVAMARHALGLRRLDAFHFVDNPASGRVLAKLGFRPTGRIEPRTSRGRGGEAPAVMFELDLDDDRCAPMPMAA</sequence>
<dbReference type="PROSITE" id="PS51186">
    <property type="entry name" value="GNAT"/>
    <property type="match status" value="1"/>
</dbReference>
<dbReference type="Proteomes" id="UP000244189">
    <property type="component" value="Unassembled WGS sequence"/>
</dbReference>
<name>A0A2T5GMR6_9SPHN</name>
<dbReference type="Pfam" id="PF13302">
    <property type="entry name" value="Acetyltransf_3"/>
    <property type="match status" value="1"/>
</dbReference>
<feature type="domain" description="N-acetyltransferase" evidence="1">
    <location>
        <begin position="8"/>
        <end position="170"/>
    </location>
</feature>
<dbReference type="Gene3D" id="3.40.630.30">
    <property type="match status" value="1"/>
</dbReference>
<dbReference type="GO" id="GO:0016747">
    <property type="term" value="F:acyltransferase activity, transferring groups other than amino-acyl groups"/>
    <property type="evidence" value="ECO:0007669"/>
    <property type="project" value="InterPro"/>
</dbReference>
<dbReference type="EMBL" id="QAOG01000003">
    <property type="protein sequence ID" value="PTQ60611.1"/>
    <property type="molecule type" value="Genomic_DNA"/>
</dbReference>
<dbReference type="AlphaFoldDB" id="A0A2T5GMR6"/>
<dbReference type="EMBL" id="CABVLI010000033">
    <property type="protein sequence ID" value="VVT09482.1"/>
    <property type="molecule type" value="Genomic_DNA"/>
</dbReference>
<evidence type="ECO:0000259" key="1">
    <source>
        <dbReference type="PROSITE" id="PS51186"/>
    </source>
</evidence>
<dbReference type="PANTHER" id="PTHR43792">
    <property type="entry name" value="GNAT FAMILY, PUTATIVE (AFU_ORTHOLOGUE AFUA_3G00765)-RELATED-RELATED"/>
    <property type="match status" value="1"/>
</dbReference>
<evidence type="ECO:0000313" key="3">
    <source>
        <dbReference type="EMBL" id="VVT09482.1"/>
    </source>
</evidence>
<reference evidence="3 5" key="2">
    <citation type="submission" date="2019-09" db="EMBL/GenBank/DDBJ databases">
        <authorList>
            <person name="Dittami M. S."/>
        </authorList>
    </citation>
    <scope>NUCLEOTIDE SEQUENCE [LARGE SCALE GENOMIC DNA]</scope>
    <source>
        <strain evidence="3">SPHINGO391</strain>
    </source>
</reference>
<evidence type="ECO:0000313" key="5">
    <source>
        <dbReference type="Proteomes" id="UP000326857"/>
    </source>
</evidence>
<reference evidence="2 4" key="1">
    <citation type="submission" date="2018-04" db="EMBL/GenBank/DDBJ databases">
        <title>Genomic Encyclopedia of Type Strains, Phase III (KMG-III): the genomes of soil and plant-associated and newly described type strains.</title>
        <authorList>
            <person name="Whitman W."/>
        </authorList>
    </citation>
    <scope>NUCLEOTIDE SEQUENCE [LARGE SCALE GENOMIC DNA]</scope>
    <source>
        <strain evidence="2 4">MA101b</strain>
    </source>
</reference>
<accession>A0A5E7YTB9</accession>
<dbReference type="Proteomes" id="UP000326857">
    <property type="component" value="Unassembled WGS sequence"/>
</dbReference>
<accession>A0A2T5GMR6</accession>
<organism evidence="2 4">
    <name type="scientific">Sphingomonas aurantiaca</name>
    <dbReference type="NCBI Taxonomy" id="185949"/>
    <lineage>
        <taxon>Bacteria</taxon>
        <taxon>Pseudomonadati</taxon>
        <taxon>Pseudomonadota</taxon>
        <taxon>Alphaproteobacteria</taxon>
        <taxon>Sphingomonadales</taxon>
        <taxon>Sphingomonadaceae</taxon>
        <taxon>Sphingomonas</taxon>
    </lineage>
</organism>
<proteinExistence type="predicted"/>
<dbReference type="InterPro" id="IPR051531">
    <property type="entry name" value="N-acetyltransferase"/>
</dbReference>
<evidence type="ECO:0000313" key="4">
    <source>
        <dbReference type="Proteomes" id="UP000244189"/>
    </source>
</evidence>
<protein>
    <submittedName>
        <fullName evidence="3">GNAT family acetyltransferase</fullName>
    </submittedName>
    <submittedName>
        <fullName evidence="2">RimJ/RimL family protein N-acetyltransferase</fullName>
    </submittedName>
</protein>
<evidence type="ECO:0000313" key="2">
    <source>
        <dbReference type="EMBL" id="PTQ60611.1"/>
    </source>
</evidence>
<dbReference type="InterPro" id="IPR016181">
    <property type="entry name" value="Acyl_CoA_acyltransferase"/>
</dbReference>
<keyword evidence="4" id="KW-1185">Reference proteome</keyword>